<evidence type="ECO:0000256" key="1">
    <source>
        <dbReference type="PIRSR" id="PIRSR620019-1"/>
    </source>
</evidence>
<feature type="active site" description="Proton acceptor" evidence="1">
    <location>
        <position position="132"/>
    </location>
</feature>
<evidence type="ECO:0000259" key="3">
    <source>
        <dbReference type="Pfam" id="PF17836"/>
    </source>
</evidence>
<dbReference type="Gene3D" id="3.40.50.20">
    <property type="match status" value="1"/>
</dbReference>
<evidence type="ECO:0000256" key="2">
    <source>
        <dbReference type="PIRSR" id="PIRSR620019-2"/>
    </source>
</evidence>
<dbReference type="InterPro" id="IPR001451">
    <property type="entry name" value="Hexapep"/>
</dbReference>
<dbReference type="InterPro" id="IPR041561">
    <property type="entry name" value="PglD_N"/>
</dbReference>
<dbReference type="InterPro" id="IPR020019">
    <property type="entry name" value="AcTrfase_PglD-like"/>
</dbReference>
<dbReference type="NCBIfam" id="TIGR03570">
    <property type="entry name" value="NeuD_NnaD"/>
    <property type="match status" value="1"/>
</dbReference>
<evidence type="ECO:0000313" key="4">
    <source>
        <dbReference type="EMBL" id="MDN0069538.1"/>
    </source>
</evidence>
<feature type="binding site" evidence="2">
    <location>
        <begin position="32"/>
        <end position="33"/>
    </location>
    <ligand>
        <name>substrate</name>
    </ligand>
</feature>
<proteinExistence type="predicted"/>
<dbReference type="Pfam" id="PF00132">
    <property type="entry name" value="Hexapep"/>
    <property type="match status" value="1"/>
</dbReference>
<dbReference type="PANTHER" id="PTHR43300:SF7">
    <property type="entry name" value="UDP-N-ACETYLBACILLOSAMINE N-ACETYLTRANSFERASE"/>
    <property type="match status" value="1"/>
</dbReference>
<sequence>MNRLIIIGAGGHGKVVADIARLNGYEDIAFLDDDQTKEAVFGCPVIGPCSDYSLYHDSDFFVAIGNCEIRRDVQMGLTASGLHVVTLVHPFSAVASDVILGTGTVVMAGTVINPGSVLGKGCIVNTGSTVDHDCTISDYAHISVGAHVAGTVKIGQSTWIGAGAVIKNNISICSNCMIGAGAVLVNDATDAETYIGVPAKIMRVSDE</sequence>
<dbReference type="RefSeq" id="WP_289827239.1">
    <property type="nucleotide sequence ID" value="NZ_JAUEIR010000006.1"/>
</dbReference>
<dbReference type="Gene3D" id="2.160.10.10">
    <property type="entry name" value="Hexapeptide repeat proteins"/>
    <property type="match status" value="1"/>
</dbReference>
<protein>
    <submittedName>
        <fullName evidence="4">Acetyltransferase</fullName>
    </submittedName>
</protein>
<organism evidence="4 5">
    <name type="scientific">Collinsella ihumii</name>
    <dbReference type="NCBI Taxonomy" id="1720204"/>
    <lineage>
        <taxon>Bacteria</taxon>
        <taxon>Bacillati</taxon>
        <taxon>Actinomycetota</taxon>
        <taxon>Coriobacteriia</taxon>
        <taxon>Coriobacteriales</taxon>
        <taxon>Coriobacteriaceae</taxon>
        <taxon>Collinsella</taxon>
    </lineage>
</organism>
<dbReference type="CDD" id="cd03360">
    <property type="entry name" value="LbH_AT_putative"/>
    <property type="match status" value="1"/>
</dbReference>
<comment type="caution">
    <text evidence="4">The sequence shown here is derived from an EMBL/GenBank/DDBJ whole genome shotgun (WGS) entry which is preliminary data.</text>
</comment>
<reference evidence="4" key="1">
    <citation type="submission" date="2023-06" db="EMBL/GenBank/DDBJ databases">
        <authorList>
            <person name="Zeman M."/>
            <person name="Kubasova T."/>
            <person name="Jahodarova E."/>
            <person name="Nykrynova M."/>
            <person name="Rychlik I."/>
        </authorList>
    </citation>
    <scope>NUCLEOTIDE SEQUENCE</scope>
    <source>
        <strain evidence="4">15_COKtk</strain>
    </source>
</reference>
<dbReference type="Pfam" id="PF17836">
    <property type="entry name" value="PglD_N"/>
    <property type="match status" value="1"/>
</dbReference>
<dbReference type="EMBL" id="JAUEIR010000006">
    <property type="protein sequence ID" value="MDN0069538.1"/>
    <property type="molecule type" value="Genomic_DNA"/>
</dbReference>
<gene>
    <name evidence="4" type="ORF">QVN40_07470</name>
</gene>
<feature type="binding site" evidence="2">
    <location>
        <position position="65"/>
    </location>
    <ligand>
        <name>substrate</name>
    </ligand>
</feature>
<dbReference type="InterPro" id="IPR011004">
    <property type="entry name" value="Trimer_LpxA-like_sf"/>
</dbReference>
<feature type="binding site" evidence="2">
    <location>
        <position position="141"/>
    </location>
    <ligand>
        <name>acetyl-CoA</name>
        <dbReference type="ChEBI" id="CHEBI:57288"/>
    </ligand>
</feature>
<name>A0AAW7JPQ2_9ACTN</name>
<feature type="domain" description="PglD N-terminal" evidence="3">
    <location>
        <begin position="3"/>
        <end position="74"/>
    </location>
</feature>
<dbReference type="PANTHER" id="PTHR43300">
    <property type="entry name" value="ACETYLTRANSFERASE"/>
    <property type="match status" value="1"/>
</dbReference>
<dbReference type="SUPFAM" id="SSF51161">
    <property type="entry name" value="Trimeric LpxA-like enzymes"/>
    <property type="match status" value="1"/>
</dbReference>
<evidence type="ECO:0000313" key="5">
    <source>
        <dbReference type="Proteomes" id="UP001168505"/>
    </source>
</evidence>
<dbReference type="Proteomes" id="UP001168505">
    <property type="component" value="Unassembled WGS sequence"/>
</dbReference>
<accession>A0AAW7JPQ2</accession>
<reference evidence="4" key="2">
    <citation type="submission" date="2023-08" db="EMBL/GenBank/DDBJ databases">
        <title>Identification and characterization of horizontal gene transfer across gut microbiota members of farm animals based on homology search.</title>
        <authorList>
            <person name="Schwarzerova J."/>
            <person name="Nykrynova M."/>
            <person name="Jureckova K."/>
            <person name="Cejkova D."/>
            <person name="Rychlik I."/>
        </authorList>
    </citation>
    <scope>NUCLEOTIDE SEQUENCE</scope>
    <source>
        <strain evidence="4">15_COKtk</strain>
    </source>
</reference>
<dbReference type="AlphaFoldDB" id="A0AAW7JPQ2"/>
<feature type="site" description="Increases basicity of active site His" evidence="1">
    <location>
        <position position="133"/>
    </location>
</feature>
<dbReference type="InterPro" id="IPR050179">
    <property type="entry name" value="Trans_hexapeptide_repeat"/>
</dbReference>